<evidence type="ECO:0000313" key="8">
    <source>
        <dbReference type="EMBL" id="MDZ5001196.1"/>
    </source>
</evidence>
<proteinExistence type="predicted"/>
<organism evidence="8 9">
    <name type="scientific">Clostridium perfringens</name>
    <dbReference type="NCBI Taxonomy" id="1502"/>
    <lineage>
        <taxon>Bacteria</taxon>
        <taxon>Bacillati</taxon>
        <taxon>Bacillota</taxon>
        <taxon>Clostridia</taxon>
        <taxon>Eubacteriales</taxon>
        <taxon>Clostridiaceae</taxon>
        <taxon>Clostridium</taxon>
    </lineage>
</organism>
<evidence type="ECO:0000313" key="9">
    <source>
        <dbReference type="Proteomes" id="UP001291306"/>
    </source>
</evidence>
<feature type="non-terminal residue" evidence="8">
    <location>
        <position position="1"/>
    </location>
</feature>
<protein>
    <submittedName>
        <fullName evidence="8">Sulfatase-like hydrolase/transferase</fullName>
    </submittedName>
</protein>
<dbReference type="Gene3D" id="3.40.720.10">
    <property type="entry name" value="Alkaline Phosphatase, subunit A"/>
    <property type="match status" value="1"/>
</dbReference>
<dbReference type="GO" id="GO:0005886">
    <property type="term" value="C:plasma membrane"/>
    <property type="evidence" value="ECO:0007669"/>
    <property type="project" value="UniProtKB-SubCell"/>
</dbReference>
<comment type="subcellular location">
    <subcellularLocation>
        <location evidence="1">Cell membrane</location>
        <topology evidence="1">Multi-pass membrane protein</topology>
    </subcellularLocation>
</comment>
<reference evidence="8" key="1">
    <citation type="submission" date="2019-11" db="EMBL/GenBank/DDBJ databases">
        <title>Characterization of Clostridium perfringens isolates from swine manure treated agricultural soils.</title>
        <authorList>
            <person name="Wushke S.T."/>
        </authorList>
    </citation>
    <scope>NUCLEOTIDE SEQUENCE</scope>
    <source>
        <strain evidence="8">X26</strain>
    </source>
</reference>
<feature type="non-terminal residue" evidence="8">
    <location>
        <position position="146"/>
    </location>
</feature>
<evidence type="ECO:0000256" key="5">
    <source>
        <dbReference type="ARBA" id="ARBA00022989"/>
    </source>
</evidence>
<keyword evidence="8" id="KW-0378">Hydrolase</keyword>
<dbReference type="PANTHER" id="PTHR47371:SF3">
    <property type="entry name" value="PHOSPHOGLYCEROL TRANSFERASE I"/>
    <property type="match status" value="1"/>
</dbReference>
<sequence length="146" mass="16832">QIDEFFNQKENLPDNQYKGIFKDKNLLVIQVESLESFIIGKETNGQKITPVMDELIKTGLYFPNVYEQVNEGTSSDSDLMINTSMFPLRRGSTFFRYPSTNYNSLPLLLEEDGYETIAIHPDKGSFWNYVNGLTGIGFKHFVDYYS</sequence>
<keyword evidence="4" id="KW-0812">Transmembrane</keyword>
<dbReference type="SUPFAM" id="SSF53649">
    <property type="entry name" value="Alkaline phosphatase-like"/>
    <property type="match status" value="1"/>
</dbReference>
<accession>A0AAW9IGF5</accession>
<gene>
    <name evidence="8" type="ORF">GNF79_19495</name>
</gene>
<evidence type="ECO:0000259" key="7">
    <source>
        <dbReference type="Pfam" id="PF00884"/>
    </source>
</evidence>
<evidence type="ECO:0000256" key="2">
    <source>
        <dbReference type="ARBA" id="ARBA00004936"/>
    </source>
</evidence>
<name>A0AAW9IGF5_CLOPF</name>
<comment type="pathway">
    <text evidence="2">Cell wall biogenesis; lipoteichoic acid biosynthesis.</text>
</comment>
<evidence type="ECO:0000256" key="1">
    <source>
        <dbReference type="ARBA" id="ARBA00004651"/>
    </source>
</evidence>
<dbReference type="PANTHER" id="PTHR47371">
    <property type="entry name" value="LIPOTEICHOIC ACID SYNTHASE"/>
    <property type="match status" value="1"/>
</dbReference>
<keyword evidence="3" id="KW-1003">Cell membrane</keyword>
<feature type="domain" description="Sulfatase N-terminal" evidence="7">
    <location>
        <begin position="24"/>
        <end position="143"/>
    </location>
</feature>
<keyword evidence="6" id="KW-0472">Membrane</keyword>
<dbReference type="Pfam" id="PF00884">
    <property type="entry name" value="Sulfatase"/>
    <property type="match status" value="1"/>
</dbReference>
<keyword evidence="5" id="KW-1133">Transmembrane helix</keyword>
<dbReference type="Proteomes" id="UP001291306">
    <property type="component" value="Unassembled WGS sequence"/>
</dbReference>
<dbReference type="AlphaFoldDB" id="A0AAW9IGF5"/>
<dbReference type="GO" id="GO:0016787">
    <property type="term" value="F:hydrolase activity"/>
    <property type="evidence" value="ECO:0007669"/>
    <property type="project" value="UniProtKB-KW"/>
</dbReference>
<dbReference type="EMBL" id="WNVC01001134">
    <property type="protein sequence ID" value="MDZ5001196.1"/>
    <property type="molecule type" value="Genomic_DNA"/>
</dbReference>
<evidence type="ECO:0000256" key="6">
    <source>
        <dbReference type="ARBA" id="ARBA00023136"/>
    </source>
</evidence>
<dbReference type="RefSeq" id="WP_322459329.1">
    <property type="nucleotide sequence ID" value="NZ_WNVC01001134.1"/>
</dbReference>
<dbReference type="InterPro" id="IPR050448">
    <property type="entry name" value="OpgB/LTA_synthase_biosynth"/>
</dbReference>
<evidence type="ECO:0000256" key="4">
    <source>
        <dbReference type="ARBA" id="ARBA00022692"/>
    </source>
</evidence>
<dbReference type="InterPro" id="IPR017850">
    <property type="entry name" value="Alkaline_phosphatase_core_sf"/>
</dbReference>
<evidence type="ECO:0000256" key="3">
    <source>
        <dbReference type="ARBA" id="ARBA00022475"/>
    </source>
</evidence>
<dbReference type="InterPro" id="IPR000917">
    <property type="entry name" value="Sulfatase_N"/>
</dbReference>
<comment type="caution">
    <text evidence="8">The sequence shown here is derived from an EMBL/GenBank/DDBJ whole genome shotgun (WGS) entry which is preliminary data.</text>
</comment>